<protein>
    <submittedName>
        <fullName evidence="2">DUF808 domain-containing protein</fullName>
    </submittedName>
</protein>
<feature type="transmembrane region" description="Helical" evidence="1">
    <location>
        <begin position="76"/>
        <end position="95"/>
    </location>
</feature>
<dbReference type="OrthoDB" id="9814178at2"/>
<dbReference type="Proteomes" id="UP000282837">
    <property type="component" value="Unassembled WGS sequence"/>
</dbReference>
<dbReference type="InterPro" id="IPR008526">
    <property type="entry name" value="YedI"/>
</dbReference>
<keyword evidence="1" id="KW-1133">Transmembrane helix</keyword>
<dbReference type="AlphaFoldDB" id="A0A3S2UPW5"/>
<accession>A0A3S2UPW5</accession>
<evidence type="ECO:0000256" key="1">
    <source>
        <dbReference type="SAM" id="Phobius"/>
    </source>
</evidence>
<keyword evidence="1" id="KW-0472">Membrane</keyword>
<evidence type="ECO:0000313" key="2">
    <source>
        <dbReference type="EMBL" id="RVU03874.1"/>
    </source>
</evidence>
<feature type="transmembrane region" description="Helical" evidence="1">
    <location>
        <begin position="217"/>
        <end position="240"/>
    </location>
</feature>
<dbReference type="PANTHER" id="PTHR30503">
    <property type="entry name" value="INNER MEMBRANE PROTEIN YEDI"/>
    <property type="match status" value="1"/>
</dbReference>
<proteinExistence type="predicted"/>
<reference evidence="2 3" key="1">
    <citation type="submission" date="2019-01" db="EMBL/GenBank/DDBJ databases">
        <authorList>
            <person name="Chen W.-M."/>
        </authorList>
    </citation>
    <scope>NUCLEOTIDE SEQUENCE [LARGE SCALE GENOMIC DNA]</scope>
    <source>
        <strain evidence="2 3">FSY-9</strain>
    </source>
</reference>
<name>A0A3S2UPW5_9SPHN</name>
<dbReference type="Pfam" id="PF05661">
    <property type="entry name" value="DUF808"/>
    <property type="match status" value="1"/>
</dbReference>
<dbReference type="EMBL" id="SACO01000011">
    <property type="protein sequence ID" value="RVU03874.1"/>
    <property type="molecule type" value="Genomic_DNA"/>
</dbReference>
<evidence type="ECO:0000313" key="3">
    <source>
        <dbReference type="Proteomes" id="UP000282837"/>
    </source>
</evidence>
<keyword evidence="3" id="KW-1185">Reference proteome</keyword>
<feature type="transmembrane region" description="Helical" evidence="1">
    <location>
        <begin position="172"/>
        <end position="196"/>
    </location>
</feature>
<gene>
    <name evidence="2" type="ORF">EOE18_13500</name>
</gene>
<dbReference type="RefSeq" id="WP_127710395.1">
    <property type="nucleotide sequence ID" value="NZ_SACO01000011.1"/>
</dbReference>
<dbReference type="GO" id="GO:0005886">
    <property type="term" value="C:plasma membrane"/>
    <property type="evidence" value="ECO:0007669"/>
    <property type="project" value="TreeGrafter"/>
</dbReference>
<dbReference type="PIRSF" id="PIRSF016660">
    <property type="entry name" value="YedI"/>
    <property type="match status" value="1"/>
</dbReference>
<feature type="transmembrane region" description="Helical" evidence="1">
    <location>
        <begin position="283"/>
        <end position="307"/>
    </location>
</feature>
<keyword evidence="1" id="KW-0812">Transmembrane</keyword>
<sequence>MSVGLVALLDDVAAIARGAAASLDKVGAGVAQAGAKAAGVVVDDAAVTPAYVNAFTPERELPVIARIARGSLVNKLVILLPLALGLSAFLPWAIMPLLMLGGLFLCYEGAEKLMEALGAEHHGETVEDGPQDAVAFEQARVKGAVRTDLILSAEIMAIALGEVAARPVAEQAVILSLVGIGITVAVYGVVGLLVKLDDIGLHLVQRGGAVATPLGRALVLGTPYVLSLLGVLGMAAMLWVGGGILLHGAESLGFGAAAHWQHEAAHHVEAIAGAAAGWLTGAALAGVLGVVAGFVVVGLLHGVPALFKRQA</sequence>
<organism evidence="2 3">
    <name type="scientific">Novosphingobium umbonatum</name>
    <dbReference type="NCBI Taxonomy" id="1908524"/>
    <lineage>
        <taxon>Bacteria</taxon>
        <taxon>Pseudomonadati</taxon>
        <taxon>Pseudomonadota</taxon>
        <taxon>Alphaproteobacteria</taxon>
        <taxon>Sphingomonadales</taxon>
        <taxon>Sphingomonadaceae</taxon>
        <taxon>Novosphingobium</taxon>
    </lineage>
</organism>
<dbReference type="PANTHER" id="PTHR30503:SF3">
    <property type="entry name" value="INNER MEMBRANE PROTEIN YEDI"/>
    <property type="match status" value="1"/>
</dbReference>
<comment type="caution">
    <text evidence="2">The sequence shown here is derived from an EMBL/GenBank/DDBJ whole genome shotgun (WGS) entry which is preliminary data.</text>
</comment>